<dbReference type="PANTHER" id="PTHR44119:SF4">
    <property type="entry name" value="AEROBIC COBALTOCHELATASE SUBUNIT COBN"/>
    <property type="match status" value="1"/>
</dbReference>
<proteinExistence type="predicted"/>
<dbReference type="Proteomes" id="UP000094622">
    <property type="component" value="Unassembled WGS sequence"/>
</dbReference>
<sequence length="769" mass="81027">MPPTWPPPGCALPERRAPRASSPSSSPTIRPSGRTAYAVGLDGPASISTIAADLAAAGYDVPALPDPAVVMRQLEDGEAVAELPLAAYRDLFARLPRDFAAAVEAAWGPPEADPAVRDGAFRLAVLRAGNLAVAVQPDRGSRTDRAGDYHDPNLAPRHGYVAFYLWLRHALKVDAMIHLGTHGTLEWLPGKAIALSATCVPRVLAGALPVVYPFIVNNPGEAAQAKRRIGALTLGHLTPPLTTAGTHGATAEIETLLDEFAGAQTLDGRRAGRLADAILDKARDSGLADDCGLSADLSREESLARLDAWICDVKDMRIGDGLHVYGRAPAPHLSDGTLDAICGAAGADRDHVRTALGASADAERHGLLAALDGRFVAPGPAGAPTRGRLDVLPTGRNLYTVDPRQVPTRTAWELGRRTADEVIARYLQDHGDWPRRIVLDLWGSATMRTGGDDFAQALALIGARPVWDTTSARVSGTEILTLAALGRPRIDVTLRISGLFRDVFETQIALFDDAVSRIAARTEEGPDENPLIEARGEARIFGAAPGAYGIGLAHKVVTGAWTDHADFGRHYLSASAHAYGAGQDGAAAPEALAARVAGADAFVHVQDLAGQDLLDAGAFAEHEGGFAAAAALTGNRPALYHVDATRGGEAKVRTLGEEIARVVRGRASNPRWLAGQMRHGHRGAAEIAETIGNLLAMAATSGEVGDRQFDQLFDATLGDDAVRTFMVEANPAATRAAAWSFSEALRRGLWISRRNSVAAGLAELMEQAA</sequence>
<name>A0A1E3H0K6_9HYPH</name>
<evidence type="ECO:0000256" key="1">
    <source>
        <dbReference type="SAM" id="MobiDB-lite"/>
    </source>
</evidence>
<comment type="caution">
    <text evidence="3">The sequence shown here is derived from an EMBL/GenBank/DDBJ whole genome shotgun (WGS) entry which is preliminary data.</text>
</comment>
<dbReference type="Pfam" id="PF02514">
    <property type="entry name" value="CobN-Mg_chel"/>
    <property type="match status" value="1"/>
</dbReference>
<dbReference type="PATRIC" id="fig|1439726.3.peg.2988"/>
<dbReference type="InterPro" id="IPR003672">
    <property type="entry name" value="CobN/Mg_chltase"/>
</dbReference>
<dbReference type="CDD" id="cd10150">
    <property type="entry name" value="CobN_like"/>
    <property type="match status" value="1"/>
</dbReference>
<feature type="domain" description="CobN/magnesium chelatase" evidence="2">
    <location>
        <begin position="352"/>
        <end position="754"/>
    </location>
</feature>
<dbReference type="AlphaFoldDB" id="A0A1E3H0K6"/>
<dbReference type="GO" id="GO:0051116">
    <property type="term" value="F:cobaltochelatase activity"/>
    <property type="evidence" value="ECO:0007669"/>
    <property type="project" value="UniProtKB-EC"/>
</dbReference>
<feature type="region of interest" description="Disordered" evidence="1">
    <location>
        <begin position="1"/>
        <end position="33"/>
    </location>
</feature>
<dbReference type="EC" id="6.6.1.2" evidence="3"/>
<evidence type="ECO:0000313" key="3">
    <source>
        <dbReference type="EMBL" id="ODN69847.1"/>
    </source>
</evidence>
<accession>A0A1E3H0K6</accession>
<gene>
    <name evidence="3" type="primary">cobN</name>
    <name evidence="3" type="ORF">A6302_02834</name>
</gene>
<evidence type="ECO:0000259" key="2">
    <source>
        <dbReference type="Pfam" id="PF02514"/>
    </source>
</evidence>
<evidence type="ECO:0000313" key="4">
    <source>
        <dbReference type="Proteomes" id="UP000094622"/>
    </source>
</evidence>
<feature type="compositionally biased region" description="Low complexity" evidence="1">
    <location>
        <begin position="19"/>
        <end position="33"/>
    </location>
</feature>
<dbReference type="EMBL" id="MCRJ01000071">
    <property type="protein sequence ID" value="ODN69847.1"/>
    <property type="molecule type" value="Genomic_DNA"/>
</dbReference>
<keyword evidence="4" id="KW-1185">Reference proteome</keyword>
<keyword evidence="3" id="KW-0436">Ligase</keyword>
<feature type="compositionally biased region" description="Pro residues" evidence="1">
    <location>
        <begin position="1"/>
        <end position="10"/>
    </location>
</feature>
<dbReference type="PANTHER" id="PTHR44119">
    <property type="entry name" value="MAGNESIUM-CHELATASE SUBUNIT CHLH, CHLOROPLASTIC"/>
    <property type="match status" value="1"/>
</dbReference>
<protein>
    <submittedName>
        <fullName evidence="3">Aerobic cobaltochelatase subunit CobN</fullName>
        <ecNumber evidence="3">6.6.1.2</ecNumber>
    </submittedName>
</protein>
<organism evidence="3 4">
    <name type="scientific">Methylobrevis pamukkalensis</name>
    <dbReference type="NCBI Taxonomy" id="1439726"/>
    <lineage>
        <taxon>Bacteria</taxon>
        <taxon>Pseudomonadati</taxon>
        <taxon>Pseudomonadota</taxon>
        <taxon>Alphaproteobacteria</taxon>
        <taxon>Hyphomicrobiales</taxon>
        <taxon>Pleomorphomonadaceae</taxon>
        <taxon>Methylobrevis</taxon>
    </lineage>
</organism>
<reference evidence="3 4" key="1">
    <citation type="submission" date="2016-07" db="EMBL/GenBank/DDBJ databases">
        <title>Draft Genome Sequence of Methylobrevis pamukkalensis PK2.</title>
        <authorList>
            <person name="Vasilenko O.V."/>
            <person name="Doronina N.V."/>
            <person name="Shmareva M.N."/>
            <person name="Tarlachkov S.V."/>
            <person name="Mustakhimov I."/>
            <person name="Trotsenko Y.A."/>
        </authorList>
    </citation>
    <scope>NUCLEOTIDE SEQUENCE [LARGE SCALE GENOMIC DNA]</scope>
    <source>
        <strain evidence="3 4">PK2</strain>
    </source>
</reference>